<proteinExistence type="predicted"/>
<organism evidence="1 2">
    <name type="scientific">Acanthoscelides obtectus</name>
    <name type="common">Bean weevil</name>
    <name type="synonym">Bruchus obtectus</name>
    <dbReference type="NCBI Taxonomy" id="200917"/>
    <lineage>
        <taxon>Eukaryota</taxon>
        <taxon>Metazoa</taxon>
        <taxon>Ecdysozoa</taxon>
        <taxon>Arthropoda</taxon>
        <taxon>Hexapoda</taxon>
        <taxon>Insecta</taxon>
        <taxon>Pterygota</taxon>
        <taxon>Neoptera</taxon>
        <taxon>Endopterygota</taxon>
        <taxon>Coleoptera</taxon>
        <taxon>Polyphaga</taxon>
        <taxon>Cucujiformia</taxon>
        <taxon>Chrysomeloidea</taxon>
        <taxon>Chrysomelidae</taxon>
        <taxon>Bruchinae</taxon>
        <taxon>Bruchini</taxon>
        <taxon>Acanthoscelides</taxon>
    </lineage>
</organism>
<name>A0A9P0PR07_ACAOB</name>
<evidence type="ECO:0000313" key="2">
    <source>
        <dbReference type="Proteomes" id="UP001152888"/>
    </source>
</evidence>
<dbReference type="AlphaFoldDB" id="A0A9P0PR07"/>
<accession>A0A9P0PR07</accession>
<reference evidence="1" key="1">
    <citation type="submission" date="2022-03" db="EMBL/GenBank/DDBJ databases">
        <authorList>
            <person name="Sayadi A."/>
        </authorList>
    </citation>
    <scope>NUCLEOTIDE SEQUENCE</scope>
</reference>
<comment type="caution">
    <text evidence="1">The sequence shown here is derived from an EMBL/GenBank/DDBJ whole genome shotgun (WGS) entry which is preliminary data.</text>
</comment>
<sequence length="105" mass="11797">MLGARRYFVPPFEAIPPRGFIRKSPDECALVSFRARDAVGFRPIATPVRRAAVASSTKGRQLRCYRAPISEHARQTVKVSFVDRVFDSFFPVISTNKNKNSSDHA</sequence>
<protein>
    <submittedName>
        <fullName evidence="1">Uncharacterized protein</fullName>
    </submittedName>
</protein>
<evidence type="ECO:0000313" key="1">
    <source>
        <dbReference type="EMBL" id="CAH1994170.1"/>
    </source>
</evidence>
<dbReference type="Proteomes" id="UP001152888">
    <property type="component" value="Unassembled WGS sequence"/>
</dbReference>
<dbReference type="EMBL" id="CAKOFQ010007191">
    <property type="protein sequence ID" value="CAH1994170.1"/>
    <property type="molecule type" value="Genomic_DNA"/>
</dbReference>
<gene>
    <name evidence="1" type="ORF">ACAOBT_LOCUS21946</name>
</gene>
<keyword evidence="2" id="KW-1185">Reference proteome</keyword>